<keyword evidence="4" id="KW-1185">Reference proteome</keyword>
<feature type="coiled-coil region" evidence="1">
    <location>
        <begin position="626"/>
        <end position="672"/>
    </location>
</feature>
<evidence type="ECO:0000313" key="4">
    <source>
        <dbReference type="Proteomes" id="UP000000311"/>
    </source>
</evidence>
<evidence type="ECO:0000256" key="1">
    <source>
        <dbReference type="SAM" id="Coils"/>
    </source>
</evidence>
<feature type="region of interest" description="Disordered" evidence="2">
    <location>
        <begin position="207"/>
        <end position="254"/>
    </location>
</feature>
<proteinExistence type="predicted"/>
<sequence>MGQELDKAETKCFTLKSELNYVMGVCQKVKSEMKGTKEKSDISLKPIRSSSENPSLKFSIEHNDHNSEIMSTNKIPNYNYQKIYNVEHKAEDFDTLYSKSAQLSPRGTVVNDDIIEESDTSKYQKQNGLLNVTIKPKASRGFENSKSFPEYLGEHLQSMLNIEDSIKELTSNENYLHAIPSNSAKRNITDAELNLNIPDTIKVRRTEKSKRVSRLERSESNSVYNKSGDALSKMRKKKGRLRNSISKSTVTTKDTSLIGRREAKRRRQRGLGVNNQSNLLRNSKKSKDVVEIFHNTILKSSNSAISNKYSKFDKQTKCVKRHPSEIANQKIQETVYPECANREYKFDNKENEQYNQYHQSSNCDSEMIPEKVQEHKSEKYSKDLYSSAQCKTHQSEHNAFNKCNDPMFTPSYEMPTLASRLKRSNRSYFSRFNFRNIPFVVGTSITPSHNLGLNIQQVLGAMKTRQPITNDITPLLVRKVSKGIPMSSLLEQINGHSERSTLSLNSHLTGIFNNCESSHINRDKKLSVLDLQHVENTRMSNVSGNAKMIPEKDNNIRKQYNKEKINSYCKIKQQSPILVNKSNTTSNIRNLQGVSKASSNKETNIGDYKMRTITGTHNSKEIRNILINLHDQFEEMNTKYEKLQSEMEKSKDKSLAKELSAMEKELNVKEEEINVVIGLYKEVMMLKQQMKMLHEKNSLVCITTESTKGSHKNPFPISILSGKSHSMNPTQIFGRRKFNATREPPTSMQLAALLRQIQTFHKQIQLVS</sequence>
<dbReference type="EMBL" id="GL439602">
    <property type="protein sequence ID" value="EFN66955.1"/>
    <property type="molecule type" value="Genomic_DNA"/>
</dbReference>
<dbReference type="InParanoid" id="E2AHW5"/>
<evidence type="ECO:0008006" key="5">
    <source>
        <dbReference type="Google" id="ProtNLM"/>
    </source>
</evidence>
<protein>
    <recommendedName>
        <fullName evidence="5">Centrosomal protein of 57 kDa</fullName>
    </recommendedName>
</protein>
<reference evidence="3 4" key="1">
    <citation type="journal article" date="2010" name="Science">
        <title>Genomic comparison of the ants Camponotus floridanus and Harpegnathos saltator.</title>
        <authorList>
            <person name="Bonasio R."/>
            <person name="Zhang G."/>
            <person name="Ye C."/>
            <person name="Mutti N.S."/>
            <person name="Fang X."/>
            <person name="Qin N."/>
            <person name="Donahue G."/>
            <person name="Yang P."/>
            <person name="Li Q."/>
            <person name="Li C."/>
            <person name="Zhang P."/>
            <person name="Huang Z."/>
            <person name="Berger S.L."/>
            <person name="Reinberg D."/>
            <person name="Wang J."/>
            <person name="Liebig J."/>
        </authorList>
    </citation>
    <scope>NUCLEOTIDE SEQUENCE [LARGE SCALE GENOMIC DNA]</scope>
    <source>
        <strain evidence="4">C129</strain>
    </source>
</reference>
<evidence type="ECO:0000256" key="2">
    <source>
        <dbReference type="SAM" id="MobiDB-lite"/>
    </source>
</evidence>
<keyword evidence="1" id="KW-0175">Coiled coil</keyword>
<feature type="compositionally biased region" description="Basic and acidic residues" evidence="2">
    <location>
        <begin position="207"/>
        <end position="219"/>
    </location>
</feature>
<dbReference type="AlphaFoldDB" id="E2AHW5"/>
<accession>E2AHW5</accession>
<gene>
    <name evidence="3" type="ORF">EAG_15312</name>
</gene>
<dbReference type="Proteomes" id="UP000000311">
    <property type="component" value="Unassembled WGS sequence"/>
</dbReference>
<feature type="compositionally biased region" description="Polar residues" evidence="2">
    <location>
        <begin position="243"/>
        <end position="254"/>
    </location>
</feature>
<name>E2AHW5_CAMFO</name>
<organism evidence="4">
    <name type="scientific">Camponotus floridanus</name>
    <name type="common">Florida carpenter ant</name>
    <dbReference type="NCBI Taxonomy" id="104421"/>
    <lineage>
        <taxon>Eukaryota</taxon>
        <taxon>Metazoa</taxon>
        <taxon>Ecdysozoa</taxon>
        <taxon>Arthropoda</taxon>
        <taxon>Hexapoda</taxon>
        <taxon>Insecta</taxon>
        <taxon>Pterygota</taxon>
        <taxon>Neoptera</taxon>
        <taxon>Endopterygota</taxon>
        <taxon>Hymenoptera</taxon>
        <taxon>Apocrita</taxon>
        <taxon>Aculeata</taxon>
        <taxon>Formicoidea</taxon>
        <taxon>Formicidae</taxon>
        <taxon>Formicinae</taxon>
        <taxon>Camponotus</taxon>
    </lineage>
</organism>
<dbReference type="OMA" id="DQFEEMN"/>
<evidence type="ECO:0000313" key="3">
    <source>
        <dbReference type="EMBL" id="EFN66955.1"/>
    </source>
</evidence>